<dbReference type="Proteomes" id="UP000831113">
    <property type="component" value="Chromosome"/>
</dbReference>
<dbReference type="InterPro" id="IPR036046">
    <property type="entry name" value="Acylphosphatase-like_dom_sf"/>
</dbReference>
<dbReference type="Pfam" id="PF04940">
    <property type="entry name" value="BLUF"/>
    <property type="match status" value="1"/>
</dbReference>
<evidence type="ECO:0000313" key="3">
    <source>
        <dbReference type="Proteomes" id="UP000831113"/>
    </source>
</evidence>
<dbReference type="SUPFAM" id="SSF54975">
    <property type="entry name" value="Acylphosphatase/BLUF domain-like"/>
    <property type="match status" value="1"/>
</dbReference>
<dbReference type="RefSeq" id="WP_243801512.1">
    <property type="nucleotide sequence ID" value="NZ_CP094669.1"/>
</dbReference>
<dbReference type="SMART" id="SM01034">
    <property type="entry name" value="BLUF"/>
    <property type="match status" value="1"/>
</dbReference>
<dbReference type="Gene3D" id="3.30.70.100">
    <property type="match status" value="1"/>
</dbReference>
<gene>
    <name evidence="2" type="ORF">MTX78_07985</name>
</gene>
<dbReference type="InterPro" id="IPR007024">
    <property type="entry name" value="BLUF_domain"/>
</dbReference>
<keyword evidence="3" id="KW-1185">Reference proteome</keyword>
<name>A0ABY4D288_9BACT</name>
<reference evidence="2 3" key="1">
    <citation type="submission" date="2022-03" db="EMBL/GenBank/DDBJ databases">
        <title>Hymenobactersp. isolated from the air.</title>
        <authorList>
            <person name="Won M."/>
            <person name="Kwon S.-W."/>
        </authorList>
    </citation>
    <scope>NUCLEOTIDE SEQUENCE [LARGE SCALE GENOMIC DNA]</scope>
    <source>
        <strain evidence="2 3">KACC 21982</strain>
    </source>
</reference>
<evidence type="ECO:0000259" key="1">
    <source>
        <dbReference type="PROSITE" id="PS50925"/>
    </source>
</evidence>
<protein>
    <submittedName>
        <fullName evidence="2">BLUF domain-containing protein</fullName>
    </submittedName>
</protein>
<organism evidence="2 3">
    <name type="scientific">Hymenobacter tibetensis</name>
    <dbReference type="NCBI Taxonomy" id="497967"/>
    <lineage>
        <taxon>Bacteria</taxon>
        <taxon>Pseudomonadati</taxon>
        <taxon>Bacteroidota</taxon>
        <taxon>Cytophagia</taxon>
        <taxon>Cytophagales</taxon>
        <taxon>Hymenobacteraceae</taxon>
        <taxon>Hymenobacter</taxon>
    </lineage>
</organism>
<proteinExistence type="predicted"/>
<feature type="domain" description="BLUF" evidence="1">
    <location>
        <begin position="1"/>
        <end position="92"/>
    </location>
</feature>
<dbReference type="PROSITE" id="PS50925">
    <property type="entry name" value="BLUF"/>
    <property type="match status" value="1"/>
</dbReference>
<evidence type="ECO:0000313" key="2">
    <source>
        <dbReference type="EMBL" id="UOG76528.1"/>
    </source>
</evidence>
<accession>A0ABY4D288</accession>
<sequence>MHHIVYQSYAVGQPATSELRTLLKQARINNAALGVTGLLLYSHGSFLQVLEGEVEVVQEIYAKIKVDYRHTRVITLADGYIQKRFFTDWSMGFQELSGDDFVRLTGYINPYRSSFLDAHLPEIDEDMLVLLKSFVLNDGSQM</sequence>
<dbReference type="EMBL" id="CP094669">
    <property type="protein sequence ID" value="UOG76528.1"/>
    <property type="molecule type" value="Genomic_DNA"/>
</dbReference>